<evidence type="ECO:0000313" key="4">
    <source>
        <dbReference type="Proteomes" id="UP000663832"/>
    </source>
</evidence>
<dbReference type="Proteomes" id="UP000663832">
    <property type="component" value="Unassembled WGS sequence"/>
</dbReference>
<evidence type="ECO:0000313" key="2">
    <source>
        <dbReference type="EMBL" id="CAF1400139.1"/>
    </source>
</evidence>
<gene>
    <name evidence="2" type="ORF">BJG266_LOCUS37605</name>
    <name evidence="3" type="ORF">QVE165_LOCUS54497</name>
</gene>
<keyword evidence="4" id="KW-1185">Reference proteome</keyword>
<evidence type="ECO:0000313" key="3">
    <source>
        <dbReference type="EMBL" id="CAF1613903.1"/>
    </source>
</evidence>
<organism evidence="3 4">
    <name type="scientific">Adineta steineri</name>
    <dbReference type="NCBI Taxonomy" id="433720"/>
    <lineage>
        <taxon>Eukaryota</taxon>
        <taxon>Metazoa</taxon>
        <taxon>Spiralia</taxon>
        <taxon>Gnathifera</taxon>
        <taxon>Rotifera</taxon>
        <taxon>Eurotatoria</taxon>
        <taxon>Bdelloidea</taxon>
        <taxon>Adinetida</taxon>
        <taxon>Adinetidae</taxon>
        <taxon>Adineta</taxon>
    </lineage>
</organism>
<name>A0A816BWT6_9BILA</name>
<protein>
    <submittedName>
        <fullName evidence="3">Uncharacterized protein</fullName>
    </submittedName>
</protein>
<dbReference type="EMBL" id="CAJNOI010001275">
    <property type="protein sequence ID" value="CAF1400139.1"/>
    <property type="molecule type" value="Genomic_DNA"/>
</dbReference>
<keyword evidence="1" id="KW-0812">Transmembrane</keyword>
<keyword evidence="1" id="KW-1133">Transmembrane helix</keyword>
<keyword evidence="1" id="KW-0472">Membrane</keyword>
<dbReference type="EMBL" id="CAJNOM010001602">
    <property type="protein sequence ID" value="CAF1613903.1"/>
    <property type="molecule type" value="Genomic_DNA"/>
</dbReference>
<proteinExistence type="predicted"/>
<sequence length="212" mass="23583">MIDRQKNKHIDPTDIYRYMIDHEKVEYCSHKETDVDSDLDNENKEELTNLAEKSTINILRCPSIISAKSVTSEVINELGNDVETTANTNKKSRFCMPILRVVMLSDAVSLKEFTEPALTSFFNAIGALIAALLIRFTALLIFTGSIQGHPLSKASGKKNETISNADYGGKHAIQAIKNIRTAVSLYQEEHFIQFEDVSVGEEASADADVNEQ</sequence>
<dbReference type="Proteomes" id="UP000663877">
    <property type="component" value="Unassembled WGS sequence"/>
</dbReference>
<dbReference type="AlphaFoldDB" id="A0A816BWT6"/>
<evidence type="ECO:0000256" key="1">
    <source>
        <dbReference type="SAM" id="Phobius"/>
    </source>
</evidence>
<feature type="transmembrane region" description="Helical" evidence="1">
    <location>
        <begin position="121"/>
        <end position="142"/>
    </location>
</feature>
<reference evidence="3" key="1">
    <citation type="submission" date="2021-02" db="EMBL/GenBank/DDBJ databases">
        <authorList>
            <person name="Nowell W R."/>
        </authorList>
    </citation>
    <scope>NUCLEOTIDE SEQUENCE</scope>
</reference>
<accession>A0A816BWT6</accession>
<comment type="caution">
    <text evidence="3">The sequence shown here is derived from an EMBL/GenBank/DDBJ whole genome shotgun (WGS) entry which is preliminary data.</text>
</comment>